<evidence type="ECO:0000313" key="1">
    <source>
        <dbReference type="EMBL" id="VWO98531.1"/>
    </source>
</evidence>
<gene>
    <name evidence="1" type="primary">Q4WNT5</name>
</gene>
<dbReference type="AlphaFoldDB" id="A0A5K1JZV9"/>
<organism evidence="1">
    <name type="scientific">Ganoderma boninense</name>
    <dbReference type="NCBI Taxonomy" id="34458"/>
    <lineage>
        <taxon>Eukaryota</taxon>
        <taxon>Fungi</taxon>
        <taxon>Dikarya</taxon>
        <taxon>Basidiomycota</taxon>
        <taxon>Agaricomycotina</taxon>
        <taxon>Agaricomycetes</taxon>
        <taxon>Polyporales</taxon>
        <taxon>Polyporaceae</taxon>
        <taxon>Ganoderma</taxon>
    </lineage>
</organism>
<protein>
    <submittedName>
        <fullName evidence="1">14-alpha sterol demethylase Cyp51A (EC)</fullName>
        <ecNumber evidence="1">1.14.13.-</ecNumber>
    </submittedName>
</protein>
<name>A0A5K1JZV9_9APHY</name>
<proteinExistence type="predicted"/>
<dbReference type="GO" id="GO:0032259">
    <property type="term" value="P:methylation"/>
    <property type="evidence" value="ECO:0007669"/>
    <property type="project" value="UniProtKB-KW"/>
</dbReference>
<dbReference type="EMBL" id="LR727005">
    <property type="protein sequence ID" value="VWO98531.1"/>
    <property type="molecule type" value="Genomic_DNA"/>
</dbReference>
<sequence length="117" mass="13770">MDFPVYGLSTYGSHGSLSQTWYSEEDKCCYAVDQVPGKYHFDIRERDGIIRYIAFLVQMKDHAEELRLRFESVRESIVTKLSTSEGQESLRWTLDAQVKTYSVELESMLTWIPFNWE</sequence>
<keyword evidence="1" id="KW-0808">Transferase</keyword>
<dbReference type="GO" id="GO:0008168">
    <property type="term" value="F:methyltransferase activity"/>
    <property type="evidence" value="ECO:0007669"/>
    <property type="project" value="UniProtKB-KW"/>
</dbReference>
<accession>A0A5K1JZV9</accession>
<dbReference type="GO" id="GO:0016491">
    <property type="term" value="F:oxidoreductase activity"/>
    <property type="evidence" value="ECO:0007669"/>
    <property type="project" value="UniProtKB-KW"/>
</dbReference>
<keyword evidence="1" id="KW-0489">Methyltransferase</keyword>
<keyword evidence="1" id="KW-0560">Oxidoreductase</keyword>
<reference evidence="1" key="1">
    <citation type="submission" date="2019-10" db="EMBL/GenBank/DDBJ databases">
        <authorList>
            <person name="Nor Muhammad N."/>
        </authorList>
    </citation>
    <scope>NUCLEOTIDE SEQUENCE</scope>
</reference>
<dbReference type="EC" id="1.14.13.-" evidence="1"/>